<reference evidence="1" key="1">
    <citation type="journal article" date="2013" name="J. Plant Res.">
        <title>Effect of fungi and light on seed germination of three Opuntia species from semiarid lands of central Mexico.</title>
        <authorList>
            <person name="Delgado-Sanchez P."/>
            <person name="Jimenez-Bremont J.F."/>
            <person name="Guerrero-Gonzalez Mde L."/>
            <person name="Flores J."/>
        </authorList>
    </citation>
    <scope>NUCLEOTIDE SEQUENCE</scope>
    <source>
        <tissue evidence="1">Cladode</tissue>
    </source>
</reference>
<organism evidence="1">
    <name type="scientific">Opuntia streptacantha</name>
    <name type="common">Prickly pear cactus</name>
    <name type="synonym">Opuntia cardona</name>
    <dbReference type="NCBI Taxonomy" id="393608"/>
    <lineage>
        <taxon>Eukaryota</taxon>
        <taxon>Viridiplantae</taxon>
        <taxon>Streptophyta</taxon>
        <taxon>Embryophyta</taxon>
        <taxon>Tracheophyta</taxon>
        <taxon>Spermatophyta</taxon>
        <taxon>Magnoliopsida</taxon>
        <taxon>eudicotyledons</taxon>
        <taxon>Gunneridae</taxon>
        <taxon>Pentapetalae</taxon>
        <taxon>Caryophyllales</taxon>
        <taxon>Cactineae</taxon>
        <taxon>Cactaceae</taxon>
        <taxon>Opuntioideae</taxon>
        <taxon>Opuntia</taxon>
    </lineage>
</organism>
<accession>A0A7C9EIY2</accession>
<dbReference type="EMBL" id="GISG01244526">
    <property type="protein sequence ID" value="MBA4669642.1"/>
    <property type="molecule type" value="Transcribed_RNA"/>
</dbReference>
<reference evidence="1" key="2">
    <citation type="submission" date="2020-07" db="EMBL/GenBank/DDBJ databases">
        <authorList>
            <person name="Vera ALvarez R."/>
            <person name="Arias-Moreno D.M."/>
            <person name="Jimenez-Jacinto V."/>
            <person name="Jimenez-Bremont J.F."/>
            <person name="Swaminathan K."/>
            <person name="Moose S.P."/>
            <person name="Guerrero-Gonzalez M.L."/>
            <person name="Marino-Ramirez L."/>
            <person name="Landsman D."/>
            <person name="Rodriguez-Kessler M."/>
            <person name="Delgado-Sanchez P."/>
        </authorList>
    </citation>
    <scope>NUCLEOTIDE SEQUENCE</scope>
    <source>
        <tissue evidence="1">Cladode</tissue>
    </source>
</reference>
<evidence type="ECO:0000313" key="1">
    <source>
        <dbReference type="EMBL" id="MBA4669642.1"/>
    </source>
</evidence>
<protein>
    <submittedName>
        <fullName evidence="1">Uncharacterized protein</fullName>
    </submittedName>
</protein>
<name>A0A7C9EIY2_OPUST</name>
<proteinExistence type="predicted"/>
<dbReference type="AlphaFoldDB" id="A0A7C9EIY2"/>
<sequence>MIAMFLQSFHDGFCWKLLDKTSARPMAPLGSTAIFRISVAKPHSFYYRPIFHRDHSIHKIPYNRPGLVSEGSSEPISNSICLRQCHYFACCFRKSSIIGSNRLGC</sequence>